<evidence type="ECO:0000256" key="2">
    <source>
        <dbReference type="ARBA" id="ARBA00022448"/>
    </source>
</evidence>
<feature type="chain" id="PRO_5010167455" evidence="15">
    <location>
        <begin position="22"/>
        <end position="923"/>
    </location>
</feature>
<keyword evidence="2 12" id="KW-0813">Transport</keyword>
<dbReference type="RefSeq" id="WP_070935382.1">
    <property type="nucleotide sequence ID" value="NZ_MIPT01000001.1"/>
</dbReference>
<evidence type="ECO:0000256" key="15">
    <source>
        <dbReference type="SAM" id="SignalP"/>
    </source>
</evidence>
<dbReference type="InterPro" id="IPR039426">
    <property type="entry name" value="TonB-dep_rcpt-like"/>
</dbReference>
<name>A0A1S1H8Q5_9SPHN</name>
<evidence type="ECO:0000256" key="10">
    <source>
        <dbReference type="ARBA" id="ARBA00023136"/>
    </source>
</evidence>
<comment type="similarity">
    <text evidence="12 14">Belongs to the TonB-dependent receptor family.</text>
</comment>
<dbReference type="InterPro" id="IPR012910">
    <property type="entry name" value="Plug_dom"/>
</dbReference>
<evidence type="ECO:0000259" key="16">
    <source>
        <dbReference type="Pfam" id="PF00593"/>
    </source>
</evidence>
<dbReference type="InterPro" id="IPR000531">
    <property type="entry name" value="Beta-barrel_TonB"/>
</dbReference>
<evidence type="ECO:0000256" key="9">
    <source>
        <dbReference type="ARBA" id="ARBA00023077"/>
    </source>
</evidence>
<dbReference type="Gene3D" id="2.40.170.20">
    <property type="entry name" value="TonB-dependent receptor, beta-barrel domain"/>
    <property type="match status" value="2"/>
</dbReference>
<comment type="subcellular location">
    <subcellularLocation>
        <location evidence="1 12">Cell outer membrane</location>
        <topology evidence="1 12">Multi-pass membrane protein</topology>
    </subcellularLocation>
</comment>
<keyword evidence="10 12" id="KW-0472">Membrane</keyword>
<dbReference type="EMBL" id="MIPT01000001">
    <property type="protein sequence ID" value="OHT18445.1"/>
    <property type="molecule type" value="Genomic_DNA"/>
</dbReference>
<keyword evidence="6 15" id="KW-0732">Signal</keyword>
<evidence type="ECO:0000256" key="3">
    <source>
        <dbReference type="ARBA" id="ARBA00022452"/>
    </source>
</evidence>
<keyword evidence="19" id="KW-1185">Reference proteome</keyword>
<keyword evidence="8" id="KW-0406">Ion transport</keyword>
<evidence type="ECO:0000256" key="11">
    <source>
        <dbReference type="ARBA" id="ARBA00023237"/>
    </source>
</evidence>
<keyword evidence="3 12" id="KW-1134">Transmembrane beta strand</keyword>
<protein>
    <submittedName>
        <fullName evidence="18">Pesticin receptor</fullName>
    </submittedName>
</protein>
<dbReference type="InterPro" id="IPR010917">
    <property type="entry name" value="TonB_rcpt_CS"/>
</dbReference>
<evidence type="ECO:0000256" key="13">
    <source>
        <dbReference type="PROSITE-ProRule" id="PRU10144"/>
    </source>
</evidence>
<feature type="signal peptide" evidence="15">
    <location>
        <begin position="1"/>
        <end position="21"/>
    </location>
</feature>
<keyword evidence="7" id="KW-0408">Iron</keyword>
<evidence type="ECO:0000256" key="5">
    <source>
        <dbReference type="ARBA" id="ARBA00022692"/>
    </source>
</evidence>
<dbReference type="Pfam" id="PF00593">
    <property type="entry name" value="TonB_dep_Rec_b-barrel"/>
    <property type="match status" value="1"/>
</dbReference>
<evidence type="ECO:0000256" key="6">
    <source>
        <dbReference type="ARBA" id="ARBA00022729"/>
    </source>
</evidence>
<dbReference type="GO" id="GO:0006826">
    <property type="term" value="P:iron ion transport"/>
    <property type="evidence" value="ECO:0007669"/>
    <property type="project" value="UniProtKB-KW"/>
</dbReference>
<dbReference type="Pfam" id="PF07715">
    <property type="entry name" value="Plug"/>
    <property type="match status" value="1"/>
</dbReference>
<feature type="domain" description="TonB-dependent receptor-like beta-barrel" evidence="16">
    <location>
        <begin position="338"/>
        <end position="871"/>
    </location>
</feature>
<dbReference type="AlphaFoldDB" id="A0A1S1H8Q5"/>
<dbReference type="SUPFAM" id="SSF56935">
    <property type="entry name" value="Porins"/>
    <property type="match status" value="1"/>
</dbReference>
<keyword evidence="4" id="KW-0410">Iron transport</keyword>
<dbReference type="GO" id="GO:0009279">
    <property type="term" value="C:cell outer membrane"/>
    <property type="evidence" value="ECO:0007669"/>
    <property type="project" value="UniProtKB-SubCell"/>
</dbReference>
<evidence type="ECO:0000256" key="8">
    <source>
        <dbReference type="ARBA" id="ARBA00023065"/>
    </source>
</evidence>
<organism evidence="18 19">
    <name type="scientific">Edaphosphingomonas haloaromaticamans</name>
    <dbReference type="NCBI Taxonomy" id="653954"/>
    <lineage>
        <taxon>Bacteria</taxon>
        <taxon>Pseudomonadati</taxon>
        <taxon>Pseudomonadota</taxon>
        <taxon>Alphaproteobacteria</taxon>
        <taxon>Sphingomonadales</taxon>
        <taxon>Rhizorhabdaceae</taxon>
        <taxon>Edaphosphingomonas</taxon>
    </lineage>
</organism>
<accession>A0A1S1H8Q5</accession>
<sequence length="923" mass="98693">MNKALWLLSSAFVGFAAPALAQDQAEIAARDAAIVQQGDIIVTATRRSQALSDVPIAVSAITADTLQNSGASDIRQLNQVSPSLLVSSTSSEAGAGVARIRGVGTVGDNPGLESSVATFIDGVYRNRSGVGLTELGAIDRIEVLRGPQGTLFGRNASAGLISVITAKPKFEHEGTAELTYGNYDYWRAQLGLTGPITDTLAFRLDGVYAKRDGFIKDLISGRDINNRDRWLARGQLLYEPTDELSVRIIGDYSDRNEECCAAPYLPARNVTRAADGSLVFGPSTVAGILRGLGATIPQDPYARRVAITPGQSYRGDVRDWGLSGEVNYDLGEAQITSITAYRNWRWKRGQDADFNNLDLLHRQDDGSANQRFKTFTQELRVQGKAFDGKLDWLVGGYFANEDLTLNDNLTLGSDFQDFANCLLAANLGAQLGAPSLLSLQGTNCFNPAVGGAIASNPGVPANIRQLVGLLSGLAPGVPVGGYNALAAALGMPGASLSNVGSRDHYKQNSRNFAFFTHNVFEVTDQISVTLGGRYTNERKTLDASFQDIDNDICPAISVSPFSALQQLACLIPSVPGGAFAQDNAKKKEDEFTYTAVLSYKPIEELLLYASYSKGYKAGGFNLDRNSLDRAGRIAYTDGSTLVNGTGAIGAGNARAPNLQQLTFKPEGVHATEIGAKFNGRGFDLNLSAFYQVFDNFQLNTFNGVNFVVESINACKSDLGGAPTDNDSTNGACPGKTKGGVVSKGVEAEAYMTLSPNFMVMQGFTYADTKYRKNLVGADGKPLNAAFFQLPGSRLSNSSLYTLTGSATWTPDIGWNGLKGLVYADYRYQSGINTGSDLDIEKRQQGVMVVNARVGLTGGDGQWGIEFWGQNLFNTNYMQVAFDSPGQGSGTTGQTAAFGTPSTQLFNAFLAEPRTYGVTVRTKF</sequence>
<evidence type="ECO:0000256" key="4">
    <source>
        <dbReference type="ARBA" id="ARBA00022496"/>
    </source>
</evidence>
<reference evidence="18 19" key="1">
    <citation type="submission" date="2016-09" db="EMBL/GenBank/DDBJ databases">
        <title>Metabolic pathway, cell adaptation mechanisms and a novel monoxygenase revealed through proteogenomic-transcription analysis of a Sphingomonas haloaromaticamans strain degrading the fungicide ortho-phenylphenol.</title>
        <authorList>
            <person name="Perruchon C."/>
            <person name="Papadopoulou E.S."/>
            <person name="Rousidou C."/>
            <person name="Vasileiadis S."/>
            <person name="Tanou G."/>
            <person name="Amoutzias G."/>
            <person name="Molassiotis A."/>
            <person name="Karpouzas D.G."/>
        </authorList>
    </citation>
    <scope>NUCLEOTIDE SEQUENCE [LARGE SCALE GENOMIC DNA]</scope>
    <source>
        <strain evidence="18 19">P3</strain>
    </source>
</reference>
<feature type="short sequence motif" description="TonB C-terminal box" evidence="13">
    <location>
        <begin position="906"/>
        <end position="923"/>
    </location>
</feature>
<keyword evidence="11 12" id="KW-0998">Cell outer membrane</keyword>
<keyword evidence="9 14" id="KW-0798">TonB box</keyword>
<comment type="caution">
    <text evidence="18">The sequence shown here is derived from an EMBL/GenBank/DDBJ whole genome shotgun (WGS) entry which is preliminary data.</text>
</comment>
<dbReference type="InterPro" id="IPR036942">
    <property type="entry name" value="Beta-barrel_TonB_sf"/>
</dbReference>
<evidence type="ECO:0000256" key="7">
    <source>
        <dbReference type="ARBA" id="ARBA00023004"/>
    </source>
</evidence>
<evidence type="ECO:0000256" key="14">
    <source>
        <dbReference type="RuleBase" id="RU003357"/>
    </source>
</evidence>
<evidence type="ECO:0000256" key="12">
    <source>
        <dbReference type="PROSITE-ProRule" id="PRU01360"/>
    </source>
</evidence>
<evidence type="ECO:0000256" key="1">
    <source>
        <dbReference type="ARBA" id="ARBA00004571"/>
    </source>
</evidence>
<evidence type="ECO:0000313" key="18">
    <source>
        <dbReference type="EMBL" id="OHT18445.1"/>
    </source>
</evidence>
<dbReference type="PROSITE" id="PS01156">
    <property type="entry name" value="TONB_DEPENDENT_REC_2"/>
    <property type="match status" value="1"/>
</dbReference>
<feature type="domain" description="TonB-dependent receptor plug" evidence="17">
    <location>
        <begin position="51"/>
        <end position="159"/>
    </location>
</feature>
<dbReference type="PANTHER" id="PTHR32552">
    <property type="entry name" value="FERRICHROME IRON RECEPTOR-RELATED"/>
    <property type="match status" value="1"/>
</dbReference>
<keyword evidence="5 12" id="KW-0812">Transmembrane</keyword>
<keyword evidence="18" id="KW-0675">Receptor</keyword>
<proteinExistence type="inferred from homology"/>
<dbReference type="PROSITE" id="PS52016">
    <property type="entry name" value="TONB_DEPENDENT_REC_3"/>
    <property type="match status" value="1"/>
</dbReference>
<evidence type="ECO:0000313" key="19">
    <source>
        <dbReference type="Proteomes" id="UP000179467"/>
    </source>
</evidence>
<evidence type="ECO:0000259" key="17">
    <source>
        <dbReference type="Pfam" id="PF07715"/>
    </source>
</evidence>
<dbReference type="PANTHER" id="PTHR32552:SF81">
    <property type="entry name" value="TONB-DEPENDENT OUTER MEMBRANE RECEPTOR"/>
    <property type="match status" value="1"/>
</dbReference>
<gene>
    <name evidence="18" type="primary">fyuA_1</name>
    <name evidence="18" type="ORF">BHE75_00416</name>
</gene>
<dbReference type="Proteomes" id="UP000179467">
    <property type="component" value="Unassembled WGS sequence"/>
</dbReference>